<feature type="compositionally biased region" description="Basic and acidic residues" evidence="1">
    <location>
        <begin position="25"/>
        <end position="63"/>
    </location>
</feature>
<dbReference type="EMBL" id="ML220135">
    <property type="protein sequence ID" value="TGZ79012.1"/>
    <property type="molecule type" value="Genomic_DNA"/>
</dbReference>
<proteinExistence type="predicted"/>
<evidence type="ECO:0000256" key="1">
    <source>
        <dbReference type="SAM" id="MobiDB-lite"/>
    </source>
</evidence>
<evidence type="ECO:0000313" key="2">
    <source>
        <dbReference type="EMBL" id="TGZ79012.1"/>
    </source>
</evidence>
<dbReference type="InParanoid" id="A0A4S2MPC2"/>
<evidence type="ECO:0000313" key="3">
    <source>
        <dbReference type="Proteomes" id="UP000298138"/>
    </source>
</evidence>
<gene>
    <name evidence="2" type="ORF">EX30DRAFT_397363</name>
</gene>
<accession>A0A4S2MPC2</accession>
<organism evidence="2 3">
    <name type="scientific">Ascodesmis nigricans</name>
    <dbReference type="NCBI Taxonomy" id="341454"/>
    <lineage>
        <taxon>Eukaryota</taxon>
        <taxon>Fungi</taxon>
        <taxon>Dikarya</taxon>
        <taxon>Ascomycota</taxon>
        <taxon>Pezizomycotina</taxon>
        <taxon>Pezizomycetes</taxon>
        <taxon>Pezizales</taxon>
        <taxon>Ascodesmidaceae</taxon>
        <taxon>Ascodesmis</taxon>
    </lineage>
</organism>
<dbReference type="AlphaFoldDB" id="A0A4S2MPC2"/>
<reference evidence="2 3" key="1">
    <citation type="submission" date="2019-04" db="EMBL/GenBank/DDBJ databases">
        <title>Comparative genomics and transcriptomics to analyze fruiting body development in filamentous ascomycetes.</title>
        <authorList>
            <consortium name="DOE Joint Genome Institute"/>
            <person name="Lutkenhaus R."/>
            <person name="Traeger S."/>
            <person name="Breuer J."/>
            <person name="Kuo A."/>
            <person name="Lipzen A."/>
            <person name="Pangilinan J."/>
            <person name="Dilworth D."/>
            <person name="Sandor L."/>
            <person name="Poggeler S."/>
            <person name="Barry K."/>
            <person name="Grigoriev I.V."/>
            <person name="Nowrousian M."/>
        </authorList>
    </citation>
    <scope>NUCLEOTIDE SEQUENCE [LARGE SCALE GENOMIC DNA]</scope>
    <source>
        <strain evidence="2 3">CBS 389.68</strain>
    </source>
</reference>
<protein>
    <submittedName>
        <fullName evidence="2">Uncharacterized protein</fullName>
    </submittedName>
</protein>
<feature type="compositionally biased region" description="Basic and acidic residues" evidence="1">
    <location>
        <begin position="72"/>
        <end position="81"/>
    </location>
</feature>
<feature type="region of interest" description="Disordered" evidence="1">
    <location>
        <begin position="25"/>
        <end position="87"/>
    </location>
</feature>
<dbReference type="Proteomes" id="UP000298138">
    <property type="component" value="Unassembled WGS sequence"/>
</dbReference>
<name>A0A4S2MPC2_9PEZI</name>
<sequence>MLRELRENEVKVVEGVGVRVVVEREQREREQREREREREREELERAAREEDMREIEGGDGGDKDELENEPETQQRDYKEDEFTAIPF</sequence>
<keyword evidence="3" id="KW-1185">Reference proteome</keyword>